<dbReference type="Proteomes" id="UP001178507">
    <property type="component" value="Unassembled WGS sequence"/>
</dbReference>
<gene>
    <name evidence="2" type="ORF">EVOR1521_LOCUS21849</name>
</gene>
<feature type="compositionally biased region" description="Polar residues" evidence="1">
    <location>
        <begin position="286"/>
        <end position="316"/>
    </location>
</feature>
<feature type="region of interest" description="Disordered" evidence="1">
    <location>
        <begin position="366"/>
        <end position="463"/>
    </location>
</feature>
<evidence type="ECO:0000256" key="1">
    <source>
        <dbReference type="SAM" id="MobiDB-lite"/>
    </source>
</evidence>
<feature type="compositionally biased region" description="Basic and acidic residues" evidence="1">
    <location>
        <begin position="328"/>
        <end position="342"/>
    </location>
</feature>
<accession>A0AA36J3Q0</accession>
<reference evidence="2" key="1">
    <citation type="submission" date="2023-08" db="EMBL/GenBank/DDBJ databases">
        <authorList>
            <person name="Chen Y."/>
            <person name="Shah S."/>
            <person name="Dougan E. K."/>
            <person name="Thang M."/>
            <person name="Chan C."/>
        </authorList>
    </citation>
    <scope>NUCLEOTIDE SEQUENCE</scope>
</reference>
<dbReference type="EMBL" id="CAUJNA010003283">
    <property type="protein sequence ID" value="CAJ1397936.1"/>
    <property type="molecule type" value="Genomic_DNA"/>
</dbReference>
<feature type="compositionally biased region" description="Low complexity" evidence="1">
    <location>
        <begin position="213"/>
        <end position="224"/>
    </location>
</feature>
<sequence>MAPGPDREQRLEKLLCSAGYGGDLKPRGSQSVSRLVAQSSRDSNDICEAKTLANDGEFPKSRTASPGRQPRQFSARPPRPERRDAEIKLVADMTDQEAAELKAYGGLFPEVPEAPPEGRRGPPESARTVQLEERVAFYDSDEELPCAPPEVEGERSNVEIDKSQTGFLSSSFAATGRSEMPMAPQETMSLETSPLSDRFLSTFGSTAGGPSMALAPEEPQAEEPLQAEREAPQVESAPAKVLASEPKPRAEGARPEKKERTEVANPWKGSASADSSEASPLAIVGTASSSRQGGTRSRPSSASGARTSRRPSSGNRAPSLKKMTPSLEVKRPERTERQRKECNCRYCPSCKRRLEQEHMRLAIERSLAEPAPAAPHAPATAMLPRRGPSCGGLPESSQSAPARARSSSISQAPRVTASRSTDRLRQHTQASQQRAGSANWRARVHSAERALQSELGRHGQSVG</sequence>
<feature type="compositionally biased region" description="Polar residues" evidence="1">
    <location>
        <begin position="186"/>
        <end position="195"/>
    </location>
</feature>
<organism evidence="2 3">
    <name type="scientific">Effrenium voratum</name>
    <dbReference type="NCBI Taxonomy" id="2562239"/>
    <lineage>
        <taxon>Eukaryota</taxon>
        <taxon>Sar</taxon>
        <taxon>Alveolata</taxon>
        <taxon>Dinophyceae</taxon>
        <taxon>Suessiales</taxon>
        <taxon>Symbiodiniaceae</taxon>
        <taxon>Effrenium</taxon>
    </lineage>
</organism>
<feature type="compositionally biased region" description="Polar residues" evidence="1">
    <location>
        <begin position="427"/>
        <end position="436"/>
    </location>
</feature>
<feature type="compositionally biased region" description="Low complexity" evidence="1">
    <location>
        <begin position="396"/>
        <end position="414"/>
    </location>
</feature>
<feature type="compositionally biased region" description="Basic and acidic residues" evidence="1">
    <location>
        <begin position="246"/>
        <end position="262"/>
    </location>
</feature>
<proteinExistence type="predicted"/>
<evidence type="ECO:0000313" key="2">
    <source>
        <dbReference type="EMBL" id="CAJ1397936.1"/>
    </source>
</evidence>
<comment type="caution">
    <text evidence="2">The sequence shown here is derived from an EMBL/GenBank/DDBJ whole genome shotgun (WGS) entry which is preliminary data.</text>
</comment>
<feature type="compositionally biased region" description="Polar residues" evidence="1">
    <location>
        <begin position="28"/>
        <end position="41"/>
    </location>
</feature>
<feature type="compositionally biased region" description="Basic and acidic residues" evidence="1">
    <location>
        <begin position="152"/>
        <end position="162"/>
    </location>
</feature>
<evidence type="ECO:0000313" key="3">
    <source>
        <dbReference type="Proteomes" id="UP001178507"/>
    </source>
</evidence>
<keyword evidence="3" id="KW-1185">Reference proteome</keyword>
<feature type="region of interest" description="Disordered" evidence="1">
    <location>
        <begin position="19"/>
        <end position="84"/>
    </location>
</feature>
<feature type="compositionally biased region" description="Low complexity" evidence="1">
    <location>
        <begin position="368"/>
        <end position="381"/>
    </location>
</feature>
<name>A0AA36J3Q0_9DINO</name>
<feature type="region of interest" description="Disordered" evidence="1">
    <location>
        <begin position="106"/>
        <end position="342"/>
    </location>
</feature>
<feature type="compositionally biased region" description="Polar residues" evidence="1">
    <location>
        <begin position="163"/>
        <end position="173"/>
    </location>
</feature>
<dbReference type="AlphaFoldDB" id="A0AA36J3Q0"/>
<protein>
    <submittedName>
        <fullName evidence="2">Uncharacterized protein</fullName>
    </submittedName>
</protein>